<reference evidence="2 3" key="1">
    <citation type="submission" date="2014-04" db="EMBL/GenBank/DDBJ databases">
        <authorList>
            <consortium name="DOE Joint Genome Institute"/>
            <person name="Kuo A."/>
            <person name="Girlanda M."/>
            <person name="Perotto S."/>
            <person name="Kohler A."/>
            <person name="Nagy L.G."/>
            <person name="Floudas D."/>
            <person name="Copeland A."/>
            <person name="Barry K.W."/>
            <person name="Cichocki N."/>
            <person name="Veneault-Fourrey C."/>
            <person name="LaButti K."/>
            <person name="Lindquist E.A."/>
            <person name="Lipzen A."/>
            <person name="Lundell T."/>
            <person name="Morin E."/>
            <person name="Murat C."/>
            <person name="Sun H."/>
            <person name="Tunlid A."/>
            <person name="Henrissat B."/>
            <person name="Grigoriev I.V."/>
            <person name="Hibbett D.S."/>
            <person name="Martin F."/>
            <person name="Nordberg H.P."/>
            <person name="Cantor M.N."/>
            <person name="Hua S.X."/>
        </authorList>
    </citation>
    <scope>NUCLEOTIDE SEQUENCE [LARGE SCALE GENOMIC DNA]</scope>
    <source>
        <strain evidence="2 3">MUT 4182</strain>
    </source>
</reference>
<organism evidence="2 3">
    <name type="scientific">Tulasnella calospora MUT 4182</name>
    <dbReference type="NCBI Taxonomy" id="1051891"/>
    <lineage>
        <taxon>Eukaryota</taxon>
        <taxon>Fungi</taxon>
        <taxon>Dikarya</taxon>
        <taxon>Basidiomycota</taxon>
        <taxon>Agaricomycotina</taxon>
        <taxon>Agaricomycetes</taxon>
        <taxon>Cantharellales</taxon>
        <taxon>Tulasnellaceae</taxon>
        <taxon>Tulasnella</taxon>
    </lineage>
</organism>
<dbReference type="OrthoDB" id="5327538at2759"/>
<gene>
    <name evidence="2" type="ORF">M407DRAFT_18308</name>
</gene>
<feature type="region of interest" description="Disordered" evidence="1">
    <location>
        <begin position="19"/>
        <end position="40"/>
    </location>
</feature>
<protein>
    <submittedName>
        <fullName evidence="2">Uncharacterized protein</fullName>
    </submittedName>
</protein>
<feature type="region of interest" description="Disordered" evidence="1">
    <location>
        <begin position="77"/>
        <end position="133"/>
    </location>
</feature>
<feature type="compositionally biased region" description="Polar residues" evidence="1">
    <location>
        <begin position="204"/>
        <end position="216"/>
    </location>
</feature>
<keyword evidence="3" id="KW-1185">Reference proteome</keyword>
<sequence length="298" mass="32684">MTETRRVVAYGRKKQNFVTVKSSSLRPSPTSTPPRRKQEVIVVDDDSSYPPLEFIPEPTKFDKSSLKGVMEAARKQQANKENAIQTGQTRHAPKRVSMKPAVPVAVQAKQYSPGRPTKAGPRRSRGVVVHPTKSPKAVRYPLGVKAAAQQIKAPAVKTIEIITLDSDGSEVRREERNPPPSIIDLCSPSGSSRASREARKAKPNLTTGRNRAQQQKKIPPNRIVSDDSESEEEPIVFSPRKKTAPRQRKLVVVSDDDDDDAAPSLQSETATRDVLQLESPPRRSGPTALETAPPTGEL</sequence>
<reference evidence="3" key="2">
    <citation type="submission" date="2015-01" db="EMBL/GenBank/DDBJ databases">
        <title>Evolutionary Origins and Diversification of the Mycorrhizal Mutualists.</title>
        <authorList>
            <consortium name="DOE Joint Genome Institute"/>
            <consortium name="Mycorrhizal Genomics Consortium"/>
            <person name="Kohler A."/>
            <person name="Kuo A."/>
            <person name="Nagy L.G."/>
            <person name="Floudas D."/>
            <person name="Copeland A."/>
            <person name="Barry K.W."/>
            <person name="Cichocki N."/>
            <person name="Veneault-Fourrey C."/>
            <person name="LaButti K."/>
            <person name="Lindquist E.A."/>
            <person name="Lipzen A."/>
            <person name="Lundell T."/>
            <person name="Morin E."/>
            <person name="Murat C."/>
            <person name="Riley R."/>
            <person name="Ohm R."/>
            <person name="Sun H."/>
            <person name="Tunlid A."/>
            <person name="Henrissat B."/>
            <person name="Grigoriev I.V."/>
            <person name="Hibbett D.S."/>
            <person name="Martin F."/>
        </authorList>
    </citation>
    <scope>NUCLEOTIDE SEQUENCE [LARGE SCALE GENOMIC DNA]</scope>
    <source>
        <strain evidence="3">MUT 4182</strain>
    </source>
</reference>
<evidence type="ECO:0000256" key="1">
    <source>
        <dbReference type="SAM" id="MobiDB-lite"/>
    </source>
</evidence>
<evidence type="ECO:0000313" key="3">
    <source>
        <dbReference type="Proteomes" id="UP000054248"/>
    </source>
</evidence>
<proteinExistence type="predicted"/>
<dbReference type="HOGENOM" id="CLU_935568_0_0_1"/>
<dbReference type="Proteomes" id="UP000054248">
    <property type="component" value="Unassembled WGS sequence"/>
</dbReference>
<dbReference type="AlphaFoldDB" id="A0A0C3QK79"/>
<feature type="compositionally biased region" description="Polar residues" evidence="1">
    <location>
        <begin position="79"/>
        <end position="89"/>
    </location>
</feature>
<name>A0A0C3QK79_9AGAM</name>
<accession>A0A0C3QK79</accession>
<evidence type="ECO:0000313" key="2">
    <source>
        <dbReference type="EMBL" id="KIO32845.1"/>
    </source>
</evidence>
<feature type="region of interest" description="Disordered" evidence="1">
    <location>
        <begin position="162"/>
        <end position="298"/>
    </location>
</feature>
<feature type="non-terminal residue" evidence="2">
    <location>
        <position position="298"/>
    </location>
</feature>
<dbReference type="EMBL" id="KN822952">
    <property type="protein sequence ID" value="KIO32845.1"/>
    <property type="molecule type" value="Genomic_DNA"/>
</dbReference>
<feature type="compositionally biased region" description="Basic residues" evidence="1">
    <location>
        <begin position="239"/>
        <end position="249"/>
    </location>
</feature>